<keyword evidence="2 7" id="KW-0813">Transport</keyword>
<dbReference type="PANTHER" id="PTHR43163">
    <property type="entry name" value="DIPEPTIDE TRANSPORT SYSTEM PERMEASE PROTEIN DPPB-RELATED"/>
    <property type="match status" value="1"/>
</dbReference>
<dbReference type="Pfam" id="PF00528">
    <property type="entry name" value="BPD_transp_1"/>
    <property type="match status" value="1"/>
</dbReference>
<accession>A0A437PN40</accession>
<dbReference type="RefSeq" id="WP_127828997.1">
    <property type="nucleotide sequence ID" value="NZ_RZYA01000007.1"/>
</dbReference>
<dbReference type="AlphaFoldDB" id="A0A437PN40"/>
<feature type="transmembrane region" description="Helical" evidence="7">
    <location>
        <begin position="98"/>
        <end position="121"/>
    </location>
</feature>
<organism evidence="9 10">
    <name type="scientific">Streptomyces antnestii</name>
    <dbReference type="NCBI Taxonomy" id="2494256"/>
    <lineage>
        <taxon>Bacteria</taxon>
        <taxon>Bacillati</taxon>
        <taxon>Actinomycetota</taxon>
        <taxon>Actinomycetes</taxon>
        <taxon>Kitasatosporales</taxon>
        <taxon>Streptomycetaceae</taxon>
        <taxon>Streptomyces</taxon>
    </lineage>
</organism>
<evidence type="ECO:0000256" key="3">
    <source>
        <dbReference type="ARBA" id="ARBA00022475"/>
    </source>
</evidence>
<dbReference type="Pfam" id="PF19300">
    <property type="entry name" value="BPD_transp_1_N"/>
    <property type="match status" value="1"/>
</dbReference>
<keyword evidence="3" id="KW-1003">Cell membrane</keyword>
<feature type="transmembrane region" description="Helical" evidence="7">
    <location>
        <begin position="9"/>
        <end position="29"/>
    </location>
</feature>
<evidence type="ECO:0000256" key="2">
    <source>
        <dbReference type="ARBA" id="ARBA00022448"/>
    </source>
</evidence>
<dbReference type="GO" id="GO:0055085">
    <property type="term" value="P:transmembrane transport"/>
    <property type="evidence" value="ECO:0007669"/>
    <property type="project" value="InterPro"/>
</dbReference>
<dbReference type="PROSITE" id="PS50928">
    <property type="entry name" value="ABC_TM1"/>
    <property type="match status" value="1"/>
</dbReference>
<dbReference type="Gene3D" id="1.10.3720.10">
    <property type="entry name" value="MetI-like"/>
    <property type="match status" value="1"/>
</dbReference>
<dbReference type="InterPro" id="IPR035906">
    <property type="entry name" value="MetI-like_sf"/>
</dbReference>
<feature type="transmembrane region" description="Helical" evidence="7">
    <location>
        <begin position="160"/>
        <end position="184"/>
    </location>
</feature>
<keyword evidence="6 7" id="KW-0472">Membrane</keyword>
<feature type="transmembrane region" description="Helical" evidence="7">
    <location>
        <begin position="133"/>
        <end position="154"/>
    </location>
</feature>
<gene>
    <name evidence="9" type="ORF">EOT10_16605</name>
</gene>
<evidence type="ECO:0000256" key="1">
    <source>
        <dbReference type="ARBA" id="ARBA00004651"/>
    </source>
</evidence>
<dbReference type="GO" id="GO:0005886">
    <property type="term" value="C:plasma membrane"/>
    <property type="evidence" value="ECO:0007669"/>
    <property type="project" value="UniProtKB-SubCell"/>
</dbReference>
<dbReference type="SUPFAM" id="SSF161098">
    <property type="entry name" value="MetI-like"/>
    <property type="match status" value="1"/>
</dbReference>
<dbReference type="Proteomes" id="UP000283128">
    <property type="component" value="Unassembled WGS sequence"/>
</dbReference>
<evidence type="ECO:0000256" key="6">
    <source>
        <dbReference type="ARBA" id="ARBA00023136"/>
    </source>
</evidence>
<evidence type="ECO:0000313" key="10">
    <source>
        <dbReference type="Proteomes" id="UP000283128"/>
    </source>
</evidence>
<dbReference type="OrthoDB" id="9778910at2"/>
<dbReference type="CDD" id="cd06261">
    <property type="entry name" value="TM_PBP2"/>
    <property type="match status" value="1"/>
</dbReference>
<dbReference type="EMBL" id="RZYA01000007">
    <property type="protein sequence ID" value="RVU23701.1"/>
    <property type="molecule type" value="Genomic_DNA"/>
</dbReference>
<dbReference type="InterPro" id="IPR000515">
    <property type="entry name" value="MetI-like"/>
</dbReference>
<evidence type="ECO:0000313" key="9">
    <source>
        <dbReference type="EMBL" id="RVU23701.1"/>
    </source>
</evidence>
<name>A0A437PN40_9ACTN</name>
<evidence type="ECO:0000256" key="5">
    <source>
        <dbReference type="ARBA" id="ARBA00022989"/>
    </source>
</evidence>
<evidence type="ECO:0000259" key="8">
    <source>
        <dbReference type="PROSITE" id="PS50928"/>
    </source>
</evidence>
<dbReference type="InterPro" id="IPR045621">
    <property type="entry name" value="BPD_transp_1_N"/>
</dbReference>
<keyword evidence="4 7" id="KW-0812">Transmembrane</keyword>
<comment type="caution">
    <text evidence="9">The sequence shown here is derived from an EMBL/GenBank/DDBJ whole genome shotgun (WGS) entry which is preliminary data.</text>
</comment>
<feature type="domain" description="ABC transmembrane type-1" evidence="8">
    <location>
        <begin position="94"/>
        <end position="295"/>
    </location>
</feature>
<dbReference type="PANTHER" id="PTHR43163:SF6">
    <property type="entry name" value="DIPEPTIDE TRANSPORT SYSTEM PERMEASE PROTEIN DPPB-RELATED"/>
    <property type="match status" value="1"/>
</dbReference>
<keyword evidence="10" id="KW-1185">Reference proteome</keyword>
<protein>
    <submittedName>
        <fullName evidence="9">ABC transporter permease</fullName>
    </submittedName>
</protein>
<reference evidence="9 10" key="1">
    <citation type="submission" date="2019-01" db="EMBL/GenBank/DDBJ databases">
        <title>Genome sequences of Streptomyces and Rhizobium isolates collected from root and soil.</title>
        <authorList>
            <person name="Chhettri S."/>
            <person name="Sevigny J.L."/>
            <person name="Sen A."/>
            <person name="Ennis N."/>
            <person name="Tisa L."/>
        </authorList>
    </citation>
    <scope>NUCLEOTIDE SEQUENCE [LARGE SCALE GENOMIC DNA]</scope>
    <source>
        <strain evidence="9 10">San01</strain>
    </source>
</reference>
<comment type="similarity">
    <text evidence="7">Belongs to the binding-protein-dependent transport system permease family.</text>
</comment>
<keyword evidence="5 7" id="KW-1133">Transmembrane helix</keyword>
<feature type="transmembrane region" description="Helical" evidence="7">
    <location>
        <begin position="226"/>
        <end position="247"/>
    </location>
</feature>
<evidence type="ECO:0000256" key="7">
    <source>
        <dbReference type="RuleBase" id="RU363032"/>
    </source>
</evidence>
<proteinExistence type="inferred from homology"/>
<feature type="transmembrane region" description="Helical" evidence="7">
    <location>
        <begin position="276"/>
        <end position="295"/>
    </location>
</feature>
<sequence>MRKLLVKHIAIGLLVVFGALTLTFVLVRMSGDPTGLILPQDASAAQRAQLRAQLGIDKPLLSQYFSYLGGAARGDLGKSYFDSSSVSAVVLRYLPNTAILAAASFALTVLVAVPLGTLAAMRRGGVLDRVVQAVAVVGNSVPSFWSGLLLLQVFAVTLGWLPTFGTAGVASLVLPSVNLMLYLFPNMARLTRASVLNVLPMPYVDTARTKGASEGRVMTVHVLRNALLPVLALGGVQFGSLLGGAVLTETVFAWPGVGTLAVHSISRSDFPVVQGIVVYVAVIFAVVTVLTEVLARAANPRLRTAV</sequence>
<comment type="subcellular location">
    <subcellularLocation>
        <location evidence="1 7">Cell membrane</location>
        <topology evidence="1 7">Multi-pass membrane protein</topology>
    </subcellularLocation>
</comment>
<evidence type="ECO:0000256" key="4">
    <source>
        <dbReference type="ARBA" id="ARBA00022692"/>
    </source>
</evidence>